<evidence type="ECO:0000313" key="1">
    <source>
        <dbReference type="EMBL" id="GBN65057.1"/>
    </source>
</evidence>
<comment type="caution">
    <text evidence="1">The sequence shown here is derived from an EMBL/GenBank/DDBJ whole genome shotgun (WGS) entry which is preliminary data.</text>
</comment>
<evidence type="ECO:0000313" key="2">
    <source>
        <dbReference type="EMBL" id="GBN65061.1"/>
    </source>
</evidence>
<proteinExistence type="predicted"/>
<sequence>MIDGVLQAVPTGCGHPHFERDEPFLEVGSEKGRCLEQSVNSLVIGVTKKIEFNSLVKFSKAVEYKAEESFPSLDSLFLFYFIQATFGDQLVCLEY</sequence>
<protein>
    <submittedName>
        <fullName evidence="1">Uncharacterized protein</fullName>
    </submittedName>
</protein>
<dbReference type="EMBL" id="BGPR01014403">
    <property type="protein sequence ID" value="GBN65057.1"/>
    <property type="molecule type" value="Genomic_DNA"/>
</dbReference>
<evidence type="ECO:0000313" key="3">
    <source>
        <dbReference type="Proteomes" id="UP000499080"/>
    </source>
</evidence>
<name>A0A4Y2QP02_ARAVE</name>
<reference evidence="1 3" key="1">
    <citation type="journal article" date="2019" name="Sci. Rep.">
        <title>Orb-weaving spider Araneus ventricosus genome elucidates the spidroin gene catalogue.</title>
        <authorList>
            <person name="Kono N."/>
            <person name="Nakamura H."/>
            <person name="Ohtoshi R."/>
            <person name="Moran D.A.P."/>
            <person name="Shinohara A."/>
            <person name="Yoshida Y."/>
            <person name="Fujiwara M."/>
            <person name="Mori M."/>
            <person name="Tomita M."/>
            <person name="Arakawa K."/>
        </authorList>
    </citation>
    <scope>NUCLEOTIDE SEQUENCE [LARGE SCALE GENOMIC DNA]</scope>
</reference>
<dbReference type="AlphaFoldDB" id="A0A4Y2QP02"/>
<keyword evidence="3" id="KW-1185">Reference proteome</keyword>
<dbReference type="Proteomes" id="UP000499080">
    <property type="component" value="Unassembled WGS sequence"/>
</dbReference>
<accession>A0A4Y2QP02</accession>
<dbReference type="EMBL" id="BGPR01014405">
    <property type="protein sequence ID" value="GBN65061.1"/>
    <property type="molecule type" value="Genomic_DNA"/>
</dbReference>
<gene>
    <name evidence="2" type="ORF">AVEN_162498_1</name>
    <name evidence="1" type="ORF">AVEN_236082_1</name>
</gene>
<organism evidence="1 3">
    <name type="scientific">Araneus ventricosus</name>
    <name type="common">Orbweaver spider</name>
    <name type="synonym">Epeira ventricosa</name>
    <dbReference type="NCBI Taxonomy" id="182803"/>
    <lineage>
        <taxon>Eukaryota</taxon>
        <taxon>Metazoa</taxon>
        <taxon>Ecdysozoa</taxon>
        <taxon>Arthropoda</taxon>
        <taxon>Chelicerata</taxon>
        <taxon>Arachnida</taxon>
        <taxon>Araneae</taxon>
        <taxon>Araneomorphae</taxon>
        <taxon>Entelegynae</taxon>
        <taxon>Araneoidea</taxon>
        <taxon>Araneidae</taxon>
        <taxon>Araneus</taxon>
    </lineage>
</organism>